<gene>
    <name evidence="3" type="ORF">AA0535_1302</name>
</gene>
<protein>
    <recommendedName>
        <fullName evidence="5">DUF423 domain-containing protein</fullName>
    </recommendedName>
</protein>
<evidence type="ECO:0000256" key="1">
    <source>
        <dbReference type="SAM" id="Phobius"/>
    </source>
</evidence>
<evidence type="ECO:0008006" key="5">
    <source>
        <dbReference type="Google" id="ProtNLM"/>
    </source>
</evidence>
<feature type="transmembrane region" description="Helical" evidence="1">
    <location>
        <begin position="69"/>
        <end position="91"/>
    </location>
</feature>
<evidence type="ECO:0000256" key="2">
    <source>
        <dbReference type="SAM" id="SignalP"/>
    </source>
</evidence>
<feature type="chain" id="PRO_5045590142" description="DUF423 domain-containing protein" evidence="2">
    <location>
        <begin position="24"/>
        <end position="131"/>
    </location>
</feature>
<keyword evidence="2" id="KW-0732">Signal</keyword>
<keyword evidence="4" id="KW-1185">Reference proteome</keyword>
<dbReference type="Proteomes" id="UP001062776">
    <property type="component" value="Unassembled WGS sequence"/>
</dbReference>
<keyword evidence="1" id="KW-0472">Membrane</keyword>
<dbReference type="RefSeq" id="WP_264815141.1">
    <property type="nucleotide sequence ID" value="NZ_BAPV01000009.1"/>
</dbReference>
<feature type="transmembrane region" description="Helical" evidence="1">
    <location>
        <begin position="97"/>
        <end position="119"/>
    </location>
</feature>
<dbReference type="EMBL" id="BAPV01000009">
    <property type="protein sequence ID" value="GBQ87521.1"/>
    <property type="molecule type" value="Genomic_DNA"/>
</dbReference>
<proteinExistence type="predicted"/>
<sequence length="131" mass="13803">MMTWQRLITGFCGLSGCCGVALAALGAHLPDSAFIQGGRTMLSHGIEMLMWHTFALLALSLAGRNTMRFVAWPMALGTLVFVIPVVLKALAGPDFGFMAPYGGTLVMASWLGLTGIALFTPRTGNSSPPTT</sequence>
<dbReference type="PROSITE" id="PS51257">
    <property type="entry name" value="PROKAR_LIPOPROTEIN"/>
    <property type="match status" value="1"/>
</dbReference>
<evidence type="ECO:0000313" key="4">
    <source>
        <dbReference type="Proteomes" id="UP001062776"/>
    </source>
</evidence>
<name>A0ABQ0Q1Y7_9PROT</name>
<keyword evidence="1" id="KW-0812">Transmembrane</keyword>
<organism evidence="3 4">
    <name type="scientific">Asaia krungthepensis NRIC 0535</name>
    <dbReference type="NCBI Taxonomy" id="1307925"/>
    <lineage>
        <taxon>Bacteria</taxon>
        <taxon>Pseudomonadati</taxon>
        <taxon>Pseudomonadota</taxon>
        <taxon>Alphaproteobacteria</taxon>
        <taxon>Acetobacterales</taxon>
        <taxon>Acetobacteraceae</taxon>
        <taxon>Asaia</taxon>
    </lineage>
</organism>
<accession>A0ABQ0Q1Y7</accession>
<dbReference type="Pfam" id="PF04241">
    <property type="entry name" value="DUF423"/>
    <property type="match status" value="1"/>
</dbReference>
<evidence type="ECO:0000313" key="3">
    <source>
        <dbReference type="EMBL" id="GBQ87521.1"/>
    </source>
</evidence>
<reference evidence="3" key="1">
    <citation type="submission" date="2013-04" db="EMBL/GenBank/DDBJ databases">
        <title>The genome sequencing project of 58 acetic acid bacteria.</title>
        <authorList>
            <person name="Okamoto-Kainuma A."/>
            <person name="Ishikawa M."/>
            <person name="Umino S."/>
            <person name="Koizumi Y."/>
            <person name="Shiwa Y."/>
            <person name="Yoshikawa H."/>
            <person name="Matsutani M."/>
            <person name="Matsushita K."/>
        </authorList>
    </citation>
    <scope>NUCLEOTIDE SEQUENCE</scope>
    <source>
        <strain evidence="3">NRIC 0535</strain>
    </source>
</reference>
<dbReference type="InterPro" id="IPR006696">
    <property type="entry name" value="DUF423"/>
</dbReference>
<comment type="caution">
    <text evidence="3">The sequence shown here is derived from an EMBL/GenBank/DDBJ whole genome shotgun (WGS) entry which is preliminary data.</text>
</comment>
<keyword evidence="1" id="KW-1133">Transmembrane helix</keyword>
<feature type="signal peptide" evidence="2">
    <location>
        <begin position="1"/>
        <end position="23"/>
    </location>
</feature>
<feature type="transmembrane region" description="Helical" evidence="1">
    <location>
        <begin position="42"/>
        <end position="62"/>
    </location>
</feature>